<sequence>MANRPKVKFHGEWTTGHLVLLKIETKIRLLEDILNNHKRDSKTLNELRGLDLSGLLGIAKWRGNEFYLRNIIPNILAFLIDGVSEQVMTIHHDVTLSEPFGRIVIPLCLVDHTLQDPIYNVVVYQGMREDDVVSNLIKGALTVAYHNFKHARGLTDQTVIGIYLRDGGWPVIHKIPVTRGYIDRLVKQVVDSRISPKRLIIRCASGRTAEDLGPDKKTQDKALQALAGLRCFLDPFACKEGPCDRCQRVPLID</sequence>
<organism evidence="1 2">
    <name type="scientific">Pluteus cervinus</name>
    <dbReference type="NCBI Taxonomy" id="181527"/>
    <lineage>
        <taxon>Eukaryota</taxon>
        <taxon>Fungi</taxon>
        <taxon>Dikarya</taxon>
        <taxon>Basidiomycota</taxon>
        <taxon>Agaricomycotina</taxon>
        <taxon>Agaricomycetes</taxon>
        <taxon>Agaricomycetidae</taxon>
        <taxon>Agaricales</taxon>
        <taxon>Pluteineae</taxon>
        <taxon>Pluteaceae</taxon>
        <taxon>Pluteus</taxon>
    </lineage>
</organism>
<name>A0ACD3B6H4_9AGAR</name>
<evidence type="ECO:0000313" key="1">
    <source>
        <dbReference type="EMBL" id="TFK73425.1"/>
    </source>
</evidence>
<keyword evidence="2" id="KW-1185">Reference proteome</keyword>
<reference evidence="1 2" key="1">
    <citation type="journal article" date="2019" name="Nat. Ecol. Evol.">
        <title>Megaphylogeny resolves global patterns of mushroom evolution.</title>
        <authorList>
            <person name="Varga T."/>
            <person name="Krizsan K."/>
            <person name="Foldi C."/>
            <person name="Dima B."/>
            <person name="Sanchez-Garcia M."/>
            <person name="Sanchez-Ramirez S."/>
            <person name="Szollosi G.J."/>
            <person name="Szarkandi J.G."/>
            <person name="Papp V."/>
            <person name="Albert L."/>
            <person name="Andreopoulos W."/>
            <person name="Angelini C."/>
            <person name="Antonin V."/>
            <person name="Barry K.W."/>
            <person name="Bougher N.L."/>
            <person name="Buchanan P."/>
            <person name="Buyck B."/>
            <person name="Bense V."/>
            <person name="Catcheside P."/>
            <person name="Chovatia M."/>
            <person name="Cooper J."/>
            <person name="Damon W."/>
            <person name="Desjardin D."/>
            <person name="Finy P."/>
            <person name="Geml J."/>
            <person name="Haridas S."/>
            <person name="Hughes K."/>
            <person name="Justo A."/>
            <person name="Karasinski D."/>
            <person name="Kautmanova I."/>
            <person name="Kiss B."/>
            <person name="Kocsube S."/>
            <person name="Kotiranta H."/>
            <person name="LaButti K.M."/>
            <person name="Lechner B.E."/>
            <person name="Liimatainen K."/>
            <person name="Lipzen A."/>
            <person name="Lukacs Z."/>
            <person name="Mihaltcheva S."/>
            <person name="Morgado L.N."/>
            <person name="Niskanen T."/>
            <person name="Noordeloos M.E."/>
            <person name="Ohm R.A."/>
            <person name="Ortiz-Santana B."/>
            <person name="Ovrebo C."/>
            <person name="Racz N."/>
            <person name="Riley R."/>
            <person name="Savchenko A."/>
            <person name="Shiryaev A."/>
            <person name="Soop K."/>
            <person name="Spirin V."/>
            <person name="Szebenyi C."/>
            <person name="Tomsovsky M."/>
            <person name="Tulloss R.E."/>
            <person name="Uehling J."/>
            <person name="Grigoriev I.V."/>
            <person name="Vagvolgyi C."/>
            <person name="Papp T."/>
            <person name="Martin F.M."/>
            <person name="Miettinen O."/>
            <person name="Hibbett D.S."/>
            <person name="Nagy L.G."/>
        </authorList>
    </citation>
    <scope>NUCLEOTIDE SEQUENCE [LARGE SCALE GENOMIC DNA]</scope>
    <source>
        <strain evidence="1 2">NL-1719</strain>
    </source>
</reference>
<gene>
    <name evidence="1" type="ORF">BDN72DRAFT_202170</name>
</gene>
<accession>A0ACD3B6H4</accession>
<protein>
    <submittedName>
        <fullName evidence="1">Uncharacterized protein</fullName>
    </submittedName>
</protein>
<dbReference type="EMBL" id="ML208276">
    <property type="protein sequence ID" value="TFK73425.1"/>
    <property type="molecule type" value="Genomic_DNA"/>
</dbReference>
<dbReference type="Proteomes" id="UP000308600">
    <property type="component" value="Unassembled WGS sequence"/>
</dbReference>
<evidence type="ECO:0000313" key="2">
    <source>
        <dbReference type="Proteomes" id="UP000308600"/>
    </source>
</evidence>
<proteinExistence type="predicted"/>